<feature type="compositionally biased region" description="Basic and acidic residues" evidence="1">
    <location>
        <begin position="126"/>
        <end position="135"/>
    </location>
</feature>
<name>A0A9Q3B8H0_9BASI</name>
<dbReference type="Proteomes" id="UP000765509">
    <property type="component" value="Unassembled WGS sequence"/>
</dbReference>
<evidence type="ECO:0000313" key="3">
    <source>
        <dbReference type="Proteomes" id="UP000765509"/>
    </source>
</evidence>
<comment type="caution">
    <text evidence="2">The sequence shown here is derived from an EMBL/GenBank/DDBJ whole genome shotgun (WGS) entry which is preliminary data.</text>
</comment>
<feature type="compositionally biased region" description="Polar residues" evidence="1">
    <location>
        <begin position="224"/>
        <end position="236"/>
    </location>
</feature>
<feature type="compositionally biased region" description="Polar residues" evidence="1">
    <location>
        <begin position="169"/>
        <end position="183"/>
    </location>
</feature>
<feature type="region of interest" description="Disordered" evidence="1">
    <location>
        <begin position="125"/>
        <end position="250"/>
    </location>
</feature>
<feature type="compositionally biased region" description="Acidic residues" evidence="1">
    <location>
        <begin position="138"/>
        <end position="148"/>
    </location>
</feature>
<protein>
    <submittedName>
        <fullName evidence="2">Uncharacterized protein</fullName>
    </submittedName>
</protein>
<feature type="compositionally biased region" description="Pro residues" evidence="1">
    <location>
        <begin position="212"/>
        <end position="221"/>
    </location>
</feature>
<sequence>MASLCHFNPSQIYGGYKAVERLDPGCSEYLKKGKQCFQPYNPWSSRSHHCFVWKRPCQHPGAPISNAPTPGATSGYSNLTCSRQRDVVRRTNVAVPIPVGGGPIYSSSDVPITRINSQGLVKGLRRISDSTRDPNSEGSDELDGEEIEVVPKSISNPSSASPSQPASRRFQSQVIPSNPRNSQPILSTIPSLIPPHSPNTSTTSPASVSPVRPSPIPPPRNSPMVTSQQPQPVASSSRRREDQSPLHFPAAQVFQKRECWPIQVPREDPNMEHDDQDSVARLLLRADRNSREVITYANDRVIPSTSSEEMASKFAWYEDELINDFQRAFDDLGRDN</sequence>
<dbReference type="EMBL" id="AVOT02000024">
    <property type="protein sequence ID" value="MBW0460532.1"/>
    <property type="molecule type" value="Genomic_DNA"/>
</dbReference>
<organism evidence="2 3">
    <name type="scientific">Austropuccinia psidii MF-1</name>
    <dbReference type="NCBI Taxonomy" id="1389203"/>
    <lineage>
        <taxon>Eukaryota</taxon>
        <taxon>Fungi</taxon>
        <taxon>Dikarya</taxon>
        <taxon>Basidiomycota</taxon>
        <taxon>Pucciniomycotina</taxon>
        <taxon>Pucciniomycetes</taxon>
        <taxon>Pucciniales</taxon>
        <taxon>Sphaerophragmiaceae</taxon>
        <taxon>Austropuccinia</taxon>
    </lineage>
</organism>
<gene>
    <name evidence="2" type="ORF">O181_000247</name>
</gene>
<accession>A0A9Q3B8H0</accession>
<evidence type="ECO:0000313" key="2">
    <source>
        <dbReference type="EMBL" id="MBW0460532.1"/>
    </source>
</evidence>
<feature type="compositionally biased region" description="Low complexity" evidence="1">
    <location>
        <begin position="151"/>
        <end position="167"/>
    </location>
</feature>
<dbReference type="AlphaFoldDB" id="A0A9Q3B8H0"/>
<reference evidence="2" key="1">
    <citation type="submission" date="2021-03" db="EMBL/GenBank/DDBJ databases">
        <title>Draft genome sequence of rust myrtle Austropuccinia psidii MF-1, a brazilian biotype.</title>
        <authorList>
            <person name="Quecine M.C."/>
            <person name="Pachon D.M.R."/>
            <person name="Bonatelli M.L."/>
            <person name="Correr F.H."/>
            <person name="Franceschini L.M."/>
            <person name="Leite T.F."/>
            <person name="Margarido G.R.A."/>
            <person name="Almeida C.A."/>
            <person name="Ferrarezi J.A."/>
            <person name="Labate C.A."/>
        </authorList>
    </citation>
    <scope>NUCLEOTIDE SEQUENCE</scope>
    <source>
        <strain evidence="2">MF-1</strain>
    </source>
</reference>
<evidence type="ECO:0000256" key="1">
    <source>
        <dbReference type="SAM" id="MobiDB-lite"/>
    </source>
</evidence>
<keyword evidence="3" id="KW-1185">Reference proteome</keyword>
<feature type="compositionally biased region" description="Low complexity" evidence="1">
    <location>
        <begin position="198"/>
        <end position="211"/>
    </location>
</feature>
<proteinExistence type="predicted"/>